<evidence type="ECO:0000313" key="1">
    <source>
        <dbReference type="EMBL" id="AIC09470.1"/>
    </source>
</evidence>
<dbReference type="HOGENOM" id="CLU_160631_0_0_6"/>
<name>A0A060H2F0_XYLFS</name>
<dbReference type="EMBL" id="CP006696">
    <property type="protein sequence ID" value="AIC09470.1"/>
    <property type="molecule type" value="Genomic_DNA"/>
</dbReference>
<dbReference type="PATRIC" id="fig|155920.8.peg.672"/>
<protein>
    <recommendedName>
        <fullName evidence="3">DUF1820 family protein</fullName>
    </recommendedName>
</protein>
<dbReference type="KEGG" id="xfs:D934_02755"/>
<dbReference type="RefSeq" id="WP_020851869.1">
    <property type="nucleotide sequence ID" value="NZ_CP006696.1"/>
</dbReference>
<reference evidence="1 2" key="1">
    <citation type="submission" date="2013-08" db="EMBL/GenBank/DDBJ databases">
        <authorList>
            <person name="Stouthamer R."/>
            <person name="Nunney L."/>
        </authorList>
    </citation>
    <scope>NUCLEOTIDE SEQUENCE [LARGE SCALE GENOMIC DNA]</scope>
    <source>
        <strain evidence="2">ann-1</strain>
    </source>
</reference>
<accession>A0A060H2F0</accession>
<evidence type="ECO:0000313" key="2">
    <source>
        <dbReference type="Proteomes" id="UP000027215"/>
    </source>
</evidence>
<dbReference type="InterPro" id="IPR014949">
    <property type="entry name" value="DUF1820"/>
</dbReference>
<dbReference type="AlphaFoldDB" id="A0A060H2F0"/>
<gene>
    <name evidence="1" type="ORF">D934_02755</name>
</gene>
<proteinExistence type="predicted"/>
<dbReference type="Proteomes" id="UP000027215">
    <property type="component" value="Chromosome"/>
</dbReference>
<evidence type="ECO:0008006" key="3">
    <source>
        <dbReference type="Google" id="ProtNLM"/>
    </source>
</evidence>
<dbReference type="PIRSF" id="PIRSF028538">
    <property type="entry name" value="DUF1820"/>
    <property type="match status" value="1"/>
</dbReference>
<organism evidence="1 2">
    <name type="scientific">Xylella fastidiosa subsp. sandyi Ann-1</name>
    <dbReference type="NCBI Taxonomy" id="155920"/>
    <lineage>
        <taxon>Bacteria</taxon>
        <taxon>Pseudomonadati</taxon>
        <taxon>Pseudomonadota</taxon>
        <taxon>Gammaproteobacteria</taxon>
        <taxon>Lysobacterales</taxon>
        <taxon>Lysobacteraceae</taxon>
        <taxon>Xylella</taxon>
    </lineage>
</organism>
<sequence length="106" mass="12161">MSKTLYKIIFVNQGKVYELYARCVISSHLWGFNEVSELVFDVHSGLVVDPTEEQLRHEFANTKTLHLPMQSIVRIEEVDKKGQSVIRDAETGEKVVTPFIAPFKPR</sequence>
<dbReference type="Pfam" id="PF08850">
    <property type="entry name" value="DUF1820"/>
    <property type="match status" value="1"/>
</dbReference>